<reference evidence="1" key="1">
    <citation type="submission" date="2016-10" db="EMBL/GenBank/DDBJ databases">
        <title>Sequence of Gallionella enrichment culture.</title>
        <authorList>
            <person name="Poehlein A."/>
            <person name="Muehling M."/>
            <person name="Daniel R."/>
        </authorList>
    </citation>
    <scope>NUCLEOTIDE SEQUENCE</scope>
</reference>
<evidence type="ECO:0000313" key="1">
    <source>
        <dbReference type="EMBL" id="OIQ76470.1"/>
    </source>
</evidence>
<protein>
    <submittedName>
        <fullName evidence="1">Uncharacterized protein</fullName>
    </submittedName>
</protein>
<proteinExistence type="predicted"/>
<name>A0A1J5PYB3_9ZZZZ</name>
<sequence>MPSLGGFNGQGFDSTHTVNGFNQHRLTVSLSLVKIFQAPLKSW</sequence>
<accession>A0A1J5PYB3</accession>
<dbReference type="AlphaFoldDB" id="A0A1J5PYB3"/>
<gene>
    <name evidence="1" type="ORF">GALL_418460</name>
</gene>
<dbReference type="EMBL" id="MLJW01001859">
    <property type="protein sequence ID" value="OIQ76470.1"/>
    <property type="molecule type" value="Genomic_DNA"/>
</dbReference>
<organism evidence="1">
    <name type="scientific">mine drainage metagenome</name>
    <dbReference type="NCBI Taxonomy" id="410659"/>
    <lineage>
        <taxon>unclassified sequences</taxon>
        <taxon>metagenomes</taxon>
        <taxon>ecological metagenomes</taxon>
    </lineage>
</organism>
<comment type="caution">
    <text evidence="1">The sequence shown here is derived from an EMBL/GenBank/DDBJ whole genome shotgun (WGS) entry which is preliminary data.</text>
</comment>